<dbReference type="Proteomes" id="UP000054771">
    <property type="component" value="Unassembled WGS sequence"/>
</dbReference>
<gene>
    <name evidence="1" type="ORF">ASPCAL11749</name>
</gene>
<name>A0A0U5CEX1_ASPCI</name>
<organism evidence="1 2">
    <name type="scientific">Aspergillus calidoustus</name>
    <dbReference type="NCBI Taxonomy" id="454130"/>
    <lineage>
        <taxon>Eukaryota</taxon>
        <taxon>Fungi</taxon>
        <taxon>Dikarya</taxon>
        <taxon>Ascomycota</taxon>
        <taxon>Pezizomycotina</taxon>
        <taxon>Eurotiomycetes</taxon>
        <taxon>Eurotiomycetidae</taxon>
        <taxon>Eurotiales</taxon>
        <taxon>Aspergillaceae</taxon>
        <taxon>Aspergillus</taxon>
        <taxon>Aspergillus subgen. Nidulantes</taxon>
    </lineage>
</organism>
<reference evidence="2" key="1">
    <citation type="journal article" date="2016" name="Genome Announc.">
        <title>Draft genome sequences of fungus Aspergillus calidoustus.</title>
        <authorList>
            <person name="Horn F."/>
            <person name="Linde J."/>
            <person name="Mattern D.J."/>
            <person name="Walther G."/>
            <person name="Guthke R."/>
            <person name="Scherlach K."/>
            <person name="Martin K."/>
            <person name="Brakhage A.A."/>
            <person name="Petzke L."/>
            <person name="Valiante V."/>
        </authorList>
    </citation>
    <scope>NUCLEOTIDE SEQUENCE [LARGE SCALE GENOMIC DNA]</scope>
    <source>
        <strain evidence="2">SF006504</strain>
    </source>
</reference>
<keyword evidence="2" id="KW-1185">Reference proteome</keyword>
<dbReference type="AlphaFoldDB" id="A0A0U5CEX1"/>
<dbReference type="EMBL" id="CDMC01000011">
    <property type="protein sequence ID" value="CEL08601.1"/>
    <property type="molecule type" value="Genomic_DNA"/>
</dbReference>
<evidence type="ECO:0008006" key="3">
    <source>
        <dbReference type="Google" id="ProtNLM"/>
    </source>
</evidence>
<dbReference type="OrthoDB" id="4510628at2759"/>
<evidence type="ECO:0000313" key="2">
    <source>
        <dbReference type="Proteomes" id="UP000054771"/>
    </source>
</evidence>
<sequence length="268" mass="30229">MADPISIIGTAGALANIVQPATETITAIRDLRSDWKNADLTFLSITGQLSALRLALTKIEEWMALDPAAHHQLVMDLDDSIRCCNILLTKLQELVGSLERKQSNNALHFQSRIRLVFGKRDIGDIQNLLEHHTNALNLLLTACNWSVTLQDLTLKRAMCELILGLPKQNWGEQHAFLTRSSSRSVFRQTKLDTASLRAQYDGGPITTRLTDTLSRLSLTFSFDREVFASNVYERFFRQLTKSAYNQSENYTPPAKQEISVGDEWLSLH</sequence>
<protein>
    <recommendedName>
        <fullName evidence="3">Fungal N-terminal domain-containing protein</fullName>
    </recommendedName>
</protein>
<accession>A0A0U5CEX1</accession>
<dbReference type="STRING" id="454130.A0A0U5CEX1"/>
<evidence type="ECO:0000313" key="1">
    <source>
        <dbReference type="EMBL" id="CEL08601.1"/>
    </source>
</evidence>
<proteinExistence type="predicted"/>